<protein>
    <submittedName>
        <fullName evidence="1">Uncharacterized protein</fullName>
    </submittedName>
</protein>
<evidence type="ECO:0000313" key="2">
    <source>
        <dbReference type="Proteomes" id="UP000729402"/>
    </source>
</evidence>
<dbReference type="EMBL" id="JAAALK010000823">
    <property type="protein sequence ID" value="KAG8044296.1"/>
    <property type="molecule type" value="Genomic_DNA"/>
</dbReference>
<dbReference type="PANTHER" id="PTHR34456:SF13">
    <property type="entry name" value="REVERSE TRANSCRIPTASE DOMAIN-CONTAINING PROTEIN"/>
    <property type="match status" value="1"/>
</dbReference>
<accession>A0A8J5V310</accession>
<reference evidence="1" key="1">
    <citation type="journal article" date="2021" name="bioRxiv">
        <title>Whole Genome Assembly and Annotation of Northern Wild Rice, Zizania palustris L., Supports a Whole Genome Duplication in the Zizania Genus.</title>
        <authorList>
            <person name="Haas M."/>
            <person name="Kono T."/>
            <person name="Macchietto M."/>
            <person name="Millas R."/>
            <person name="McGilp L."/>
            <person name="Shao M."/>
            <person name="Duquette J."/>
            <person name="Hirsch C.N."/>
            <person name="Kimball J."/>
        </authorList>
    </citation>
    <scope>NUCLEOTIDE SEQUENCE</scope>
    <source>
        <tissue evidence="1">Fresh leaf tissue</tissue>
    </source>
</reference>
<evidence type="ECO:0000313" key="1">
    <source>
        <dbReference type="EMBL" id="KAG8044296.1"/>
    </source>
</evidence>
<gene>
    <name evidence="1" type="ORF">GUJ93_ZPchr0138g27</name>
</gene>
<dbReference type="Proteomes" id="UP000729402">
    <property type="component" value="Unassembled WGS sequence"/>
</dbReference>
<organism evidence="1 2">
    <name type="scientific">Zizania palustris</name>
    <name type="common">Northern wild rice</name>
    <dbReference type="NCBI Taxonomy" id="103762"/>
    <lineage>
        <taxon>Eukaryota</taxon>
        <taxon>Viridiplantae</taxon>
        <taxon>Streptophyta</taxon>
        <taxon>Embryophyta</taxon>
        <taxon>Tracheophyta</taxon>
        <taxon>Spermatophyta</taxon>
        <taxon>Magnoliopsida</taxon>
        <taxon>Liliopsida</taxon>
        <taxon>Poales</taxon>
        <taxon>Poaceae</taxon>
        <taxon>BOP clade</taxon>
        <taxon>Oryzoideae</taxon>
        <taxon>Oryzeae</taxon>
        <taxon>Zizaniinae</taxon>
        <taxon>Zizania</taxon>
    </lineage>
</organism>
<dbReference type="Pfam" id="PF05919">
    <property type="entry name" value="Mitovir_RNA_pol"/>
    <property type="match status" value="2"/>
</dbReference>
<comment type="caution">
    <text evidence="1">The sequence shown here is derived from an EMBL/GenBank/DDBJ whole genome shotgun (WGS) entry which is preliminary data.</text>
</comment>
<keyword evidence="2" id="KW-1185">Reference proteome</keyword>
<dbReference type="InterPro" id="IPR008686">
    <property type="entry name" value="RNA_pol_mitovir"/>
</dbReference>
<reference evidence="1" key="2">
    <citation type="submission" date="2021-02" db="EMBL/GenBank/DDBJ databases">
        <authorList>
            <person name="Kimball J.A."/>
            <person name="Haas M.W."/>
            <person name="Macchietto M."/>
            <person name="Kono T."/>
            <person name="Duquette J."/>
            <person name="Shao M."/>
        </authorList>
    </citation>
    <scope>NUCLEOTIDE SEQUENCE</scope>
    <source>
        <tissue evidence="1">Fresh leaf tissue</tissue>
    </source>
</reference>
<dbReference type="AlphaFoldDB" id="A0A8J5V310"/>
<name>A0A8J5V310_ZIZPA</name>
<proteinExistence type="predicted"/>
<sequence>MSLFSLTKVIPLAKAVSRTGTFGSIITPLTEEGEARVEEVVKSLLRPNFPILIKRYMPWISSIPLSQGMTWAPTWKSLPNYGILKMVGVPRSPYLYWPLELKVFGSLLRFIHSYGEQFSPLVLWPHRVRFAFDKMNSIYANQDVDKCESSFAPHLPTTDDPCKQFYKFGRLGQATEGRAKRRIFAIGNYVNQRLLKPVMNWLMEVLRRLPPDGTFHQTAPLSRIKNRSCYYSYDLTAATDRMPLRVLFHVMATLFSPSFASACVNSVLAMNLFEVPFVKGKDSDKVSTVSFVVAAEQVYPGKRFLDYSLLGDDIVIADERVAIAYRAIMSELQVGISDVKS</sequence>
<dbReference type="PANTHER" id="PTHR34456">
    <property type="entry name" value="MITOVIRUS RNA-DEPENDENT RNA POLYMERASE"/>
    <property type="match status" value="1"/>
</dbReference>
<dbReference type="OrthoDB" id="786689at2759"/>